<accession>A0A919SJE4</accession>
<dbReference type="EMBL" id="BOQP01000013">
    <property type="protein sequence ID" value="GIM72694.1"/>
    <property type="molecule type" value="Genomic_DNA"/>
</dbReference>
<name>A0A919SJE4_9ACTN</name>
<dbReference type="Proteomes" id="UP000680865">
    <property type="component" value="Unassembled WGS sequence"/>
</dbReference>
<dbReference type="RefSeq" id="WP_212997944.1">
    <property type="nucleotide sequence ID" value="NZ_BAAATW010000019.1"/>
</dbReference>
<comment type="caution">
    <text evidence="1">The sequence shown here is derived from an EMBL/GenBank/DDBJ whole genome shotgun (WGS) entry which is preliminary data.</text>
</comment>
<keyword evidence="2" id="KW-1185">Reference proteome</keyword>
<organism evidence="1 2">
    <name type="scientific">Winogradskya consettensis</name>
    <dbReference type="NCBI Taxonomy" id="113560"/>
    <lineage>
        <taxon>Bacteria</taxon>
        <taxon>Bacillati</taxon>
        <taxon>Actinomycetota</taxon>
        <taxon>Actinomycetes</taxon>
        <taxon>Micromonosporales</taxon>
        <taxon>Micromonosporaceae</taxon>
        <taxon>Winogradskya</taxon>
    </lineage>
</organism>
<dbReference type="AlphaFoldDB" id="A0A919SJE4"/>
<evidence type="ECO:0008006" key="3">
    <source>
        <dbReference type="Google" id="ProtNLM"/>
    </source>
</evidence>
<proteinExistence type="predicted"/>
<reference evidence="1" key="1">
    <citation type="submission" date="2021-03" db="EMBL/GenBank/DDBJ databases">
        <title>Whole genome shotgun sequence of Actinoplanes consettensis NBRC 14913.</title>
        <authorList>
            <person name="Komaki H."/>
            <person name="Tamura T."/>
        </authorList>
    </citation>
    <scope>NUCLEOTIDE SEQUENCE</scope>
    <source>
        <strain evidence="1">NBRC 14913</strain>
    </source>
</reference>
<protein>
    <recommendedName>
        <fullName evidence="3">HNH endonuclease</fullName>
    </recommendedName>
</protein>
<evidence type="ECO:0000313" key="1">
    <source>
        <dbReference type="EMBL" id="GIM72694.1"/>
    </source>
</evidence>
<evidence type="ECO:0000313" key="2">
    <source>
        <dbReference type="Proteomes" id="UP000680865"/>
    </source>
</evidence>
<sequence length="224" mass="25393">MTMPDWGDARLGTMKRAGLWLVQVVGEGNTFTKAQLRTAFPDVAQIDRRMRDLRNFSWKIDTSREDASLDTHEQRFTQQGIPVWQPGKGTRPATATVTSSQRREILARDGYKCRSCGIGPGDRYDGTAVTAQLDIARRTMLLPGGRTETQLVIECNRCRVGGREMAADLRDVLARVARLPMIEKKMLAIWIDQDSRAFSEVEQIWADFRTLPLEAREELREALP</sequence>
<gene>
    <name evidence="1" type="ORF">Aco04nite_31580</name>
</gene>